<keyword evidence="4" id="KW-1185">Reference proteome</keyword>
<dbReference type="InterPro" id="IPR019606">
    <property type="entry name" value="GerMN"/>
</dbReference>
<feature type="region of interest" description="Disordered" evidence="1">
    <location>
        <begin position="53"/>
        <end position="92"/>
    </location>
</feature>
<reference evidence="3 4" key="1">
    <citation type="submission" date="2021-01" db="EMBL/GenBank/DDBJ databases">
        <title>Whole genome shotgun sequence of Verrucosispora gifhornensis NBRC 16317.</title>
        <authorList>
            <person name="Komaki H."/>
            <person name="Tamura T."/>
        </authorList>
    </citation>
    <scope>NUCLEOTIDE SEQUENCE [LARGE SCALE GENOMIC DNA]</scope>
    <source>
        <strain evidence="3 4">NBRC 16317</strain>
    </source>
</reference>
<evidence type="ECO:0000256" key="1">
    <source>
        <dbReference type="SAM" id="MobiDB-lite"/>
    </source>
</evidence>
<dbReference type="EMBL" id="BOPA01000016">
    <property type="protein sequence ID" value="GIJ15427.1"/>
    <property type="molecule type" value="Genomic_DNA"/>
</dbReference>
<protein>
    <recommendedName>
        <fullName evidence="2">GerMN domain-containing protein</fullName>
    </recommendedName>
</protein>
<sequence>MSRHPVGAAAPWRFRHLSAVAVVVLVLAVGCAPSRSGSLGPAPAVPAPTTGVPTTAAVPGGPASVASSAATATTAAGTSAPPPPSAGPVASSRPANLTLELWYVRDGRLAPTRRTRPTTVATSRLALAELVAGPNRAEADAGLVTLLTAAEVSRIEAGVATVRLPDAPDPGTARLREAQVVYTLTQFPTVRRVAFGTAAPAGRVDYADLLPAIVVTHPVIGDRVTSPVTVSGSADVFEATVSVRVRDATGRQLATAFTTATCGTGCRGGYRVTIGYRLDREQPGTIEAYEVSAADGSPTKLVSVPVTLAATR</sequence>
<dbReference type="Proteomes" id="UP000647860">
    <property type="component" value="Unassembled WGS sequence"/>
</dbReference>
<dbReference type="RefSeq" id="WP_204290896.1">
    <property type="nucleotide sequence ID" value="NZ_BAAAGZ010000005.1"/>
</dbReference>
<proteinExistence type="predicted"/>
<gene>
    <name evidence="3" type="ORF">Vgi01_21110</name>
</gene>
<evidence type="ECO:0000313" key="3">
    <source>
        <dbReference type="EMBL" id="GIJ15427.1"/>
    </source>
</evidence>
<organism evidence="3 4">
    <name type="scientific">Micromonospora gifhornensis</name>
    <dbReference type="NCBI Taxonomy" id="84594"/>
    <lineage>
        <taxon>Bacteria</taxon>
        <taxon>Bacillati</taxon>
        <taxon>Actinomycetota</taxon>
        <taxon>Actinomycetes</taxon>
        <taxon>Micromonosporales</taxon>
        <taxon>Micromonosporaceae</taxon>
        <taxon>Micromonospora</taxon>
    </lineage>
</organism>
<name>A0ABQ4IC12_9ACTN</name>
<feature type="domain" description="GerMN" evidence="2">
    <location>
        <begin position="123"/>
        <end position="209"/>
    </location>
</feature>
<feature type="compositionally biased region" description="Low complexity" evidence="1">
    <location>
        <begin position="53"/>
        <end position="79"/>
    </location>
</feature>
<dbReference type="Pfam" id="PF10646">
    <property type="entry name" value="Germane"/>
    <property type="match status" value="1"/>
</dbReference>
<dbReference type="PROSITE" id="PS51257">
    <property type="entry name" value="PROKAR_LIPOPROTEIN"/>
    <property type="match status" value="1"/>
</dbReference>
<dbReference type="Pfam" id="PF10648">
    <property type="entry name" value="Gmad2"/>
    <property type="match status" value="1"/>
</dbReference>
<evidence type="ECO:0000259" key="2">
    <source>
        <dbReference type="SMART" id="SM00909"/>
    </source>
</evidence>
<dbReference type="SMART" id="SM00909">
    <property type="entry name" value="Germane"/>
    <property type="match status" value="1"/>
</dbReference>
<evidence type="ECO:0000313" key="4">
    <source>
        <dbReference type="Proteomes" id="UP000647860"/>
    </source>
</evidence>
<accession>A0ABQ4IC12</accession>
<dbReference type="InterPro" id="IPR018911">
    <property type="entry name" value="Gmad2_Ig-like_dom"/>
</dbReference>
<comment type="caution">
    <text evidence="3">The sequence shown here is derived from an EMBL/GenBank/DDBJ whole genome shotgun (WGS) entry which is preliminary data.</text>
</comment>